<dbReference type="AlphaFoldDB" id="A0A3E5B6Z8"/>
<dbReference type="PANTHER" id="PTHR30153">
    <property type="entry name" value="REPLICATIVE DNA HELICASE DNAB"/>
    <property type="match status" value="1"/>
</dbReference>
<comment type="caution">
    <text evidence="14">The sequence shown here is derived from an EMBL/GenBank/DDBJ whole genome shotgun (WGS) entry which is preliminary data.</text>
</comment>
<dbReference type="InterPro" id="IPR036185">
    <property type="entry name" value="DNA_heli_DnaB-like_N_sf"/>
</dbReference>
<dbReference type="Gene3D" id="3.40.50.300">
    <property type="entry name" value="P-loop containing nucleotide triphosphate hydrolases"/>
    <property type="match status" value="1"/>
</dbReference>
<keyword evidence="5 12" id="KW-0378">Hydrolase</keyword>
<evidence type="ECO:0000256" key="9">
    <source>
        <dbReference type="ARBA" id="ARBA00023235"/>
    </source>
</evidence>
<dbReference type="InterPro" id="IPR007692">
    <property type="entry name" value="DNA_helicase_DnaB"/>
</dbReference>
<evidence type="ECO:0000256" key="3">
    <source>
        <dbReference type="ARBA" id="ARBA00022705"/>
    </source>
</evidence>
<dbReference type="NCBIfam" id="TIGR00665">
    <property type="entry name" value="DnaB"/>
    <property type="match status" value="1"/>
</dbReference>
<dbReference type="GO" id="GO:0005829">
    <property type="term" value="C:cytosol"/>
    <property type="evidence" value="ECO:0007669"/>
    <property type="project" value="TreeGrafter"/>
</dbReference>
<dbReference type="GO" id="GO:0003677">
    <property type="term" value="F:DNA binding"/>
    <property type="evidence" value="ECO:0007669"/>
    <property type="project" value="UniProtKB-UniRule"/>
</dbReference>
<evidence type="ECO:0000256" key="5">
    <source>
        <dbReference type="ARBA" id="ARBA00022801"/>
    </source>
</evidence>
<dbReference type="SUPFAM" id="SSF48024">
    <property type="entry name" value="N-terminal domain of DnaB helicase"/>
    <property type="match status" value="1"/>
</dbReference>
<evidence type="ECO:0000313" key="14">
    <source>
        <dbReference type="EMBL" id="RGN33323.1"/>
    </source>
</evidence>
<keyword evidence="6 12" id="KW-0347">Helicase</keyword>
<keyword evidence="2 12" id="KW-0639">Primosome</keyword>
<reference evidence="14 15" key="1">
    <citation type="submission" date="2018-08" db="EMBL/GenBank/DDBJ databases">
        <title>A genome reference for cultivated species of the human gut microbiota.</title>
        <authorList>
            <person name="Zou Y."/>
            <person name="Xue W."/>
            <person name="Luo G."/>
        </authorList>
    </citation>
    <scope>NUCLEOTIDE SEQUENCE [LARGE SCALE GENOMIC DNA]</scope>
    <source>
        <strain evidence="14 15">OM05-15BH</strain>
    </source>
</reference>
<comment type="function">
    <text evidence="12">The main replicative DNA helicase, it participates in initiation and elongation during chromosome replication. Travels ahead of the DNA replisome, separating dsDNA into templates for DNA synthesis. A processive ATP-dependent 5'-3' DNA helicase it has DNA-dependent ATPase activity.</text>
</comment>
<keyword evidence="7 12" id="KW-0067">ATP-binding</keyword>
<dbReference type="Proteomes" id="UP000260983">
    <property type="component" value="Unassembled WGS sequence"/>
</dbReference>
<dbReference type="GO" id="GO:0043139">
    <property type="term" value="F:5'-3' DNA helicase activity"/>
    <property type="evidence" value="ECO:0007669"/>
    <property type="project" value="UniProtKB-EC"/>
</dbReference>
<evidence type="ECO:0000256" key="10">
    <source>
        <dbReference type="ARBA" id="ARBA00048954"/>
    </source>
</evidence>
<dbReference type="SUPFAM" id="SSF52540">
    <property type="entry name" value="P-loop containing nucleoside triphosphate hydrolases"/>
    <property type="match status" value="1"/>
</dbReference>
<sequence>MTEILNPHDADLEEVVLGACLLETAAMVLVADKLRAEMFYEQNNCEIYSALLAMYHTGRSIDIITVKNELAARGKLEAVGGPFRLTQLTSRVASSAHLEQHAAILRGMYVRREAIIGMHRLLAAASDETIDIADTLVELHNLADHLEGEAAFADYLRDMDRLMLDTLKLMDARVANNLNGVTGIPTGLAELDRLTAGWQPGELVIIAARPSVGKTAFGLHLALTAGLAGRHVVVYSLEMQGEQLGDRWITAAAADINASHMRTGLMTADEQQQALEAARKLARLPVYVDDNPKMGMDHIRSSARLLKSKGLCDVLIIDYLQLCEVGSGQKNRNREQEVAEASRKAKIMAKELNIPVILLCQLNRDCEGRGDHRPALSDLRESGAIERDADLVMLLYRPAVYGIPTERKSKYPSEGLGVIIVAKNRNGETGDVYFGHNASMTKIGEYVPPMEWMMRNAK</sequence>
<protein>
    <recommendedName>
        <fullName evidence="11 12">Replicative DNA helicase</fullName>
        <ecNumber evidence="11 12">5.6.2.3</ecNumber>
    </recommendedName>
</protein>
<evidence type="ECO:0000256" key="6">
    <source>
        <dbReference type="ARBA" id="ARBA00022806"/>
    </source>
</evidence>
<feature type="domain" description="SF4 helicase" evidence="13">
    <location>
        <begin position="177"/>
        <end position="450"/>
    </location>
</feature>
<dbReference type="GO" id="GO:1990077">
    <property type="term" value="C:primosome complex"/>
    <property type="evidence" value="ECO:0007669"/>
    <property type="project" value="UniProtKB-UniRule"/>
</dbReference>
<evidence type="ECO:0000256" key="8">
    <source>
        <dbReference type="ARBA" id="ARBA00023125"/>
    </source>
</evidence>
<comment type="catalytic activity">
    <reaction evidence="10 12">
        <text>ATP + H2O = ADP + phosphate + H(+)</text>
        <dbReference type="Rhea" id="RHEA:13065"/>
        <dbReference type="ChEBI" id="CHEBI:15377"/>
        <dbReference type="ChEBI" id="CHEBI:15378"/>
        <dbReference type="ChEBI" id="CHEBI:30616"/>
        <dbReference type="ChEBI" id="CHEBI:43474"/>
        <dbReference type="ChEBI" id="CHEBI:456216"/>
        <dbReference type="EC" id="5.6.2.3"/>
    </reaction>
</comment>
<evidence type="ECO:0000256" key="4">
    <source>
        <dbReference type="ARBA" id="ARBA00022741"/>
    </source>
</evidence>
<evidence type="ECO:0000256" key="1">
    <source>
        <dbReference type="ARBA" id="ARBA00008428"/>
    </source>
</evidence>
<evidence type="ECO:0000256" key="11">
    <source>
        <dbReference type="NCBIfam" id="TIGR00665"/>
    </source>
</evidence>
<dbReference type="InterPro" id="IPR007694">
    <property type="entry name" value="DNA_helicase_DnaB-like_C"/>
</dbReference>
<dbReference type="Gene3D" id="1.10.860.10">
    <property type="entry name" value="DNAb Helicase, Chain A"/>
    <property type="match status" value="1"/>
</dbReference>
<dbReference type="InterPro" id="IPR016136">
    <property type="entry name" value="DNA_helicase_N/primase_C"/>
</dbReference>
<dbReference type="EC" id="5.6.2.3" evidence="11 12"/>
<accession>A0A3E5B6Z8</accession>
<organism evidence="14 15">
    <name type="scientific">Bacteroides oleiciplenus</name>
    <dbReference type="NCBI Taxonomy" id="626931"/>
    <lineage>
        <taxon>Bacteria</taxon>
        <taxon>Pseudomonadati</taxon>
        <taxon>Bacteroidota</taxon>
        <taxon>Bacteroidia</taxon>
        <taxon>Bacteroidales</taxon>
        <taxon>Bacteroidaceae</taxon>
        <taxon>Bacteroides</taxon>
    </lineage>
</organism>
<dbReference type="GO" id="GO:0016887">
    <property type="term" value="F:ATP hydrolysis activity"/>
    <property type="evidence" value="ECO:0007669"/>
    <property type="project" value="RHEA"/>
</dbReference>
<dbReference type="EMBL" id="QSUL01000011">
    <property type="protein sequence ID" value="RGN33323.1"/>
    <property type="molecule type" value="Genomic_DNA"/>
</dbReference>
<evidence type="ECO:0000313" key="15">
    <source>
        <dbReference type="Proteomes" id="UP000260983"/>
    </source>
</evidence>
<keyword evidence="8 12" id="KW-0238">DNA-binding</keyword>
<evidence type="ECO:0000256" key="2">
    <source>
        <dbReference type="ARBA" id="ARBA00022515"/>
    </source>
</evidence>
<keyword evidence="3 12" id="KW-0235">DNA replication</keyword>
<comment type="similarity">
    <text evidence="1 12">Belongs to the helicase family. DnaB subfamily.</text>
</comment>
<dbReference type="InterPro" id="IPR007693">
    <property type="entry name" value="DNA_helicase_DnaB-like_N"/>
</dbReference>
<dbReference type="CDD" id="cd00984">
    <property type="entry name" value="DnaB_C"/>
    <property type="match status" value="1"/>
</dbReference>
<dbReference type="InterPro" id="IPR027417">
    <property type="entry name" value="P-loop_NTPase"/>
</dbReference>
<gene>
    <name evidence="14" type="primary">dnaB</name>
    <name evidence="14" type="ORF">DXB65_16490</name>
</gene>
<keyword evidence="4 12" id="KW-0547">Nucleotide-binding</keyword>
<dbReference type="RefSeq" id="WP_117724921.1">
    <property type="nucleotide sequence ID" value="NZ_QSUL01000011.1"/>
</dbReference>
<evidence type="ECO:0000259" key="13">
    <source>
        <dbReference type="PROSITE" id="PS51199"/>
    </source>
</evidence>
<dbReference type="GO" id="GO:0005524">
    <property type="term" value="F:ATP binding"/>
    <property type="evidence" value="ECO:0007669"/>
    <property type="project" value="UniProtKB-UniRule"/>
</dbReference>
<dbReference type="Pfam" id="PF03796">
    <property type="entry name" value="DnaB_C"/>
    <property type="match status" value="1"/>
</dbReference>
<proteinExistence type="inferred from homology"/>
<dbReference type="PROSITE" id="PS51199">
    <property type="entry name" value="SF4_HELICASE"/>
    <property type="match status" value="1"/>
</dbReference>
<dbReference type="Pfam" id="PF00772">
    <property type="entry name" value="DnaB"/>
    <property type="match status" value="1"/>
</dbReference>
<dbReference type="GO" id="GO:0006269">
    <property type="term" value="P:DNA replication, synthesis of primer"/>
    <property type="evidence" value="ECO:0007669"/>
    <property type="project" value="UniProtKB-UniRule"/>
</dbReference>
<keyword evidence="9" id="KW-0413">Isomerase</keyword>
<name>A0A3E5B6Z8_9BACE</name>
<evidence type="ECO:0000256" key="7">
    <source>
        <dbReference type="ARBA" id="ARBA00022840"/>
    </source>
</evidence>
<evidence type="ECO:0000256" key="12">
    <source>
        <dbReference type="RuleBase" id="RU362085"/>
    </source>
</evidence>
<dbReference type="PANTHER" id="PTHR30153:SF2">
    <property type="entry name" value="REPLICATIVE DNA HELICASE"/>
    <property type="match status" value="1"/>
</dbReference>